<keyword evidence="3" id="KW-1185">Reference proteome</keyword>
<dbReference type="KEGG" id="salf:SMD44_07887"/>
<reference evidence="2 3" key="1">
    <citation type="submission" date="2017-05" db="EMBL/GenBank/DDBJ databases">
        <title>Streptomyces alboflavus Genome sequencing and assembly.</title>
        <authorList>
            <person name="Wang Y."/>
            <person name="Du B."/>
            <person name="Ding Y."/>
            <person name="Liu H."/>
            <person name="Hou Q."/>
            <person name="Liu K."/>
            <person name="Wang C."/>
            <person name="Yao L."/>
        </authorList>
    </citation>
    <scope>NUCLEOTIDE SEQUENCE [LARGE SCALE GENOMIC DNA]</scope>
    <source>
        <strain evidence="2 3">MDJK44</strain>
    </source>
</reference>
<dbReference type="Pfam" id="PF01590">
    <property type="entry name" value="GAF"/>
    <property type="match status" value="1"/>
</dbReference>
<dbReference type="InterPro" id="IPR002645">
    <property type="entry name" value="STAS_dom"/>
</dbReference>
<dbReference type="Gene3D" id="3.30.450.40">
    <property type="match status" value="1"/>
</dbReference>
<organism evidence="2 3">
    <name type="scientific">Streptomyces alboflavus</name>
    <dbReference type="NCBI Taxonomy" id="67267"/>
    <lineage>
        <taxon>Bacteria</taxon>
        <taxon>Bacillati</taxon>
        <taxon>Actinomycetota</taxon>
        <taxon>Actinomycetes</taxon>
        <taxon>Kitasatosporales</taxon>
        <taxon>Streptomycetaceae</taxon>
        <taxon>Streptomyces</taxon>
    </lineage>
</organism>
<feature type="domain" description="STAS" evidence="1">
    <location>
        <begin position="10"/>
        <end position="136"/>
    </location>
</feature>
<dbReference type="PANTHER" id="PTHR33495:SF2">
    <property type="entry name" value="ANTI-SIGMA FACTOR ANTAGONIST TM_1081-RELATED"/>
    <property type="match status" value="1"/>
</dbReference>
<dbReference type="AlphaFoldDB" id="A0A1Z1WPS2"/>
<dbReference type="Proteomes" id="UP000195880">
    <property type="component" value="Chromosome"/>
</dbReference>
<protein>
    <recommendedName>
        <fullName evidence="1">STAS domain-containing protein</fullName>
    </recommendedName>
</protein>
<dbReference type="SUPFAM" id="SSF52091">
    <property type="entry name" value="SpoIIaa-like"/>
    <property type="match status" value="1"/>
</dbReference>
<dbReference type="GO" id="GO:0043856">
    <property type="term" value="F:anti-sigma factor antagonist activity"/>
    <property type="evidence" value="ECO:0007669"/>
    <property type="project" value="TreeGrafter"/>
</dbReference>
<gene>
    <name evidence="2" type="ORF">SMD44_07887</name>
</gene>
<dbReference type="EMBL" id="CP021748">
    <property type="protein sequence ID" value="ARX88400.1"/>
    <property type="molecule type" value="Genomic_DNA"/>
</dbReference>
<proteinExistence type="predicted"/>
<dbReference type="InterPro" id="IPR036513">
    <property type="entry name" value="STAS_dom_sf"/>
</dbReference>
<dbReference type="OrthoDB" id="4543954at2"/>
<evidence type="ECO:0000313" key="2">
    <source>
        <dbReference type="EMBL" id="ARX88400.1"/>
    </source>
</evidence>
<dbReference type="SUPFAM" id="SSF55781">
    <property type="entry name" value="GAF domain-like"/>
    <property type="match status" value="1"/>
</dbReference>
<dbReference type="CDD" id="cd07043">
    <property type="entry name" value="STAS_anti-anti-sigma_factors"/>
    <property type="match status" value="1"/>
</dbReference>
<dbReference type="InterPro" id="IPR029016">
    <property type="entry name" value="GAF-like_dom_sf"/>
</dbReference>
<dbReference type="Pfam" id="PF13466">
    <property type="entry name" value="STAS_2"/>
    <property type="match status" value="1"/>
</dbReference>
<dbReference type="InterPro" id="IPR058548">
    <property type="entry name" value="MlaB-like_STAS"/>
</dbReference>
<evidence type="ECO:0000313" key="3">
    <source>
        <dbReference type="Proteomes" id="UP000195880"/>
    </source>
</evidence>
<dbReference type="Gene3D" id="3.30.750.24">
    <property type="entry name" value="STAS domain"/>
    <property type="match status" value="1"/>
</dbReference>
<evidence type="ECO:0000259" key="1">
    <source>
        <dbReference type="PROSITE" id="PS50801"/>
    </source>
</evidence>
<dbReference type="STRING" id="67267.GCA_000716675_01822"/>
<dbReference type="PANTHER" id="PTHR33495">
    <property type="entry name" value="ANTI-SIGMA FACTOR ANTAGONIST TM_1081-RELATED-RELATED"/>
    <property type="match status" value="1"/>
</dbReference>
<dbReference type="eggNOG" id="COG2203">
    <property type="taxonomic scope" value="Bacteria"/>
</dbReference>
<dbReference type="RefSeq" id="WP_159399689.1">
    <property type="nucleotide sequence ID" value="NZ_CP021748.1"/>
</dbReference>
<dbReference type="PROSITE" id="PS50801">
    <property type="entry name" value="STAS"/>
    <property type="match status" value="1"/>
</dbReference>
<dbReference type="InterPro" id="IPR003018">
    <property type="entry name" value="GAF"/>
</dbReference>
<name>A0A1Z1WPS2_9ACTN</name>
<accession>A0A1Z1WPS2</accession>
<sequence>MEWSEPSRSVSVGVARADGRVTIRVAGELDIASVPVLARELHRAVERPVGRTSLDLSRVTFCGTAGVELLLDARLRAAAAGGSLAVERAHSAVLRPLRSCGDVEGLRIAQELATAPLSASEQALRLSVVSAALSAAFEITGAPMGNAQVHDPAGGVLRIVAQRGFHHPFLTFFETVADRETACGVAAQDRKPVLVEEVTVSPVFLGTPALDVLAEAGVGACASVPITSGDGALIGVVSTHHSQATEWTDEQRRVLEGLARAAHLLC</sequence>